<dbReference type="GeneID" id="90542308"/>
<name>A0AAX4JEM3_9MICR</name>
<keyword evidence="1" id="KW-1133">Transmembrane helix</keyword>
<feature type="transmembrane region" description="Helical" evidence="1">
    <location>
        <begin position="89"/>
        <end position="107"/>
    </location>
</feature>
<accession>A0AAX4JEM3</accession>
<evidence type="ECO:0000313" key="2">
    <source>
        <dbReference type="EMBL" id="WUR04474.1"/>
    </source>
</evidence>
<keyword evidence="1" id="KW-0812">Transmembrane</keyword>
<proteinExistence type="predicted"/>
<reference evidence="2" key="1">
    <citation type="journal article" date="2024" name="BMC Genomics">
        <title>Functional annotation of a divergent genome using sequence and structure-based similarity.</title>
        <authorList>
            <person name="Svedberg D."/>
            <person name="Winiger R.R."/>
            <person name="Berg A."/>
            <person name="Sharma H."/>
            <person name="Tellgren-Roth C."/>
            <person name="Debrunner-Vossbrinck B.A."/>
            <person name="Vossbrinck C.R."/>
            <person name="Barandun J."/>
        </authorList>
    </citation>
    <scope>NUCLEOTIDE SEQUENCE</scope>
    <source>
        <strain evidence="2">Illinois isolate</strain>
    </source>
</reference>
<feature type="transmembrane region" description="Helical" evidence="1">
    <location>
        <begin position="207"/>
        <end position="231"/>
    </location>
</feature>
<feature type="transmembrane region" description="Helical" evidence="1">
    <location>
        <begin position="272"/>
        <end position="292"/>
    </location>
</feature>
<keyword evidence="1" id="KW-0472">Membrane</keyword>
<feature type="transmembrane region" description="Helical" evidence="1">
    <location>
        <begin position="7"/>
        <end position="27"/>
    </location>
</feature>
<feature type="transmembrane region" description="Helical" evidence="1">
    <location>
        <begin position="304"/>
        <end position="325"/>
    </location>
</feature>
<dbReference type="AlphaFoldDB" id="A0AAX4JEM3"/>
<dbReference type="RefSeq" id="XP_065330619.1">
    <property type="nucleotide sequence ID" value="XM_065474547.1"/>
</dbReference>
<evidence type="ECO:0000256" key="1">
    <source>
        <dbReference type="SAM" id="Phobius"/>
    </source>
</evidence>
<dbReference type="EMBL" id="CP142734">
    <property type="protein sequence ID" value="WUR04474.1"/>
    <property type="molecule type" value="Genomic_DNA"/>
</dbReference>
<dbReference type="KEGG" id="vnx:VNE69_09029"/>
<dbReference type="Proteomes" id="UP001334084">
    <property type="component" value="Chromosome 9"/>
</dbReference>
<sequence length="330" mass="38786">MLLLQRLPLIIFVFTSLVSNTYMILYNNTTQNKNFYKEMIYTFLSVNLVTSCILCIFTIIIFKFELLLGYINLIYLASAALSISLSRGIFEIFGIILSILHVLYYTYKIDKRMTKREQEKMIAHEIIWQNPKATNTYGVKVNIMFFINEFIDYIKSLKIENYTNDLERSFLHLVSRYKHIIFILLVTNLLVHLQTLIFVNFSPSTLIEYIFISASYCGLINFYIQISIYFLKKQILGDNTLRIEFSVKSFIVSLLSYVYVIKNTSYCSYIDLENILVVIGYFYMICINRFNTLIIRDSFIKHSAILYSNTILFSLIMICISLSLLETRKI</sequence>
<keyword evidence="3" id="KW-1185">Reference proteome</keyword>
<feature type="transmembrane region" description="Helical" evidence="1">
    <location>
        <begin position="39"/>
        <end position="60"/>
    </location>
</feature>
<evidence type="ECO:0000313" key="3">
    <source>
        <dbReference type="Proteomes" id="UP001334084"/>
    </source>
</evidence>
<feature type="transmembrane region" description="Helical" evidence="1">
    <location>
        <begin position="180"/>
        <end position="201"/>
    </location>
</feature>
<organism evidence="2 3">
    <name type="scientific">Vairimorpha necatrix</name>
    <dbReference type="NCBI Taxonomy" id="6039"/>
    <lineage>
        <taxon>Eukaryota</taxon>
        <taxon>Fungi</taxon>
        <taxon>Fungi incertae sedis</taxon>
        <taxon>Microsporidia</taxon>
        <taxon>Nosematidae</taxon>
        <taxon>Vairimorpha</taxon>
    </lineage>
</organism>
<gene>
    <name evidence="2" type="ORF">VNE69_09029</name>
</gene>
<protein>
    <submittedName>
        <fullName evidence="2">Membrane protein</fullName>
    </submittedName>
</protein>